<reference evidence="2 3" key="1">
    <citation type="submission" date="2017-02" db="EMBL/GenBank/DDBJ databases">
        <title>Complete genome sequences of Mycobacterium kansasii strains isolated from rhesus macaques.</title>
        <authorList>
            <person name="Panda A."/>
            <person name="Nagaraj S."/>
            <person name="Zhao X."/>
            <person name="Tettelin H."/>
            <person name="Detolla L.J."/>
        </authorList>
    </citation>
    <scope>NUCLEOTIDE SEQUENCE [LARGE SCALE GENOMIC DNA]</scope>
    <source>
        <strain evidence="2 3">11-3813</strain>
    </source>
</reference>
<evidence type="ECO:0000259" key="1">
    <source>
        <dbReference type="Pfam" id="PF13358"/>
    </source>
</evidence>
<dbReference type="Gene3D" id="3.30.420.10">
    <property type="entry name" value="Ribonuclease H-like superfamily/Ribonuclease H"/>
    <property type="match status" value="1"/>
</dbReference>
<dbReference type="Pfam" id="PF13358">
    <property type="entry name" value="DDE_3"/>
    <property type="match status" value="1"/>
</dbReference>
<organism evidence="2 3">
    <name type="scientific">Mycobacterium kansasii</name>
    <dbReference type="NCBI Taxonomy" id="1768"/>
    <lineage>
        <taxon>Bacteria</taxon>
        <taxon>Bacillati</taxon>
        <taxon>Actinomycetota</taxon>
        <taxon>Actinomycetes</taxon>
        <taxon>Mycobacteriales</taxon>
        <taxon>Mycobacteriaceae</taxon>
        <taxon>Mycobacterium</taxon>
    </lineage>
</organism>
<dbReference type="GO" id="GO:0004519">
    <property type="term" value="F:endonuclease activity"/>
    <property type="evidence" value="ECO:0007669"/>
    <property type="project" value="UniProtKB-KW"/>
</dbReference>
<feature type="domain" description="Tc1-like transposase DDE" evidence="1">
    <location>
        <begin position="7"/>
        <end position="108"/>
    </location>
</feature>
<keyword evidence="2" id="KW-0540">Nuclease</keyword>
<keyword evidence="2" id="KW-0255">Endonuclease</keyword>
<keyword evidence="2" id="KW-0378">Hydrolase</keyword>
<dbReference type="Proteomes" id="UP000189229">
    <property type="component" value="Unassembled WGS sequence"/>
</dbReference>
<accession>A0A1V3XBJ3</accession>
<dbReference type="GO" id="GO:0003676">
    <property type="term" value="F:nucleic acid binding"/>
    <property type="evidence" value="ECO:0007669"/>
    <property type="project" value="InterPro"/>
</dbReference>
<protein>
    <submittedName>
        <fullName evidence="2">DDE superendonuclease family protein</fullName>
    </submittedName>
</protein>
<dbReference type="EMBL" id="MVBM01000003">
    <property type="protein sequence ID" value="OOK75821.1"/>
    <property type="molecule type" value="Genomic_DNA"/>
</dbReference>
<dbReference type="AlphaFoldDB" id="A0A1V3XBJ3"/>
<comment type="caution">
    <text evidence="2">The sequence shown here is derived from an EMBL/GenBank/DDBJ whole genome shotgun (WGS) entry which is preliminary data.</text>
</comment>
<gene>
    <name evidence="2" type="ORF">BZL30_3713</name>
</gene>
<evidence type="ECO:0000313" key="2">
    <source>
        <dbReference type="EMBL" id="OOK75821.1"/>
    </source>
</evidence>
<dbReference type="InterPro" id="IPR036397">
    <property type="entry name" value="RNaseH_sf"/>
</dbReference>
<evidence type="ECO:0000313" key="3">
    <source>
        <dbReference type="Proteomes" id="UP000189229"/>
    </source>
</evidence>
<dbReference type="InterPro" id="IPR038717">
    <property type="entry name" value="Tc1-like_DDE_dom"/>
</dbReference>
<name>A0A1V3XBJ3_MYCKA</name>
<sequence>MLRHRFSWTRLSMSGALAYRPDASEAALLFQIKEGSYNSDSLIEFLTDLHHHFGANKITLIWDNLPSHKSKAMTAWLQQQRHWLTVERLPGYAHDLNPIEMVWGNLKTVELANLCPDTIDDAHAAAESGLNRIGSNYDLCFAFLNHTGLSL</sequence>
<proteinExistence type="predicted"/>